<dbReference type="GO" id="GO:0005524">
    <property type="term" value="F:ATP binding"/>
    <property type="evidence" value="ECO:0007669"/>
    <property type="project" value="InterPro"/>
</dbReference>
<protein>
    <recommendedName>
        <fullName evidence="1">mRNA guanylyltransferase</fullName>
        <ecNumber evidence="1">2.7.7.50</ecNumber>
    </recommendedName>
</protein>
<dbReference type="GeneID" id="40525480"/>
<dbReference type="Pfam" id="PF03919">
    <property type="entry name" value="mRNA_cap_C"/>
    <property type="match status" value="1"/>
</dbReference>
<dbReference type="RefSeq" id="YP_009665261.1">
    <property type="nucleotide sequence ID" value="NC_043235.1"/>
</dbReference>
<evidence type="ECO:0000313" key="11">
    <source>
        <dbReference type="EMBL" id="AGE58616.1"/>
    </source>
</evidence>
<dbReference type="InterPro" id="IPR012340">
    <property type="entry name" value="NA-bd_OB-fold"/>
</dbReference>
<evidence type="ECO:0000256" key="3">
    <source>
        <dbReference type="ARBA" id="ARBA00022679"/>
    </source>
</evidence>
<dbReference type="Gene3D" id="2.40.50.140">
    <property type="entry name" value="Nucleic acid-binding proteins"/>
    <property type="match status" value="1"/>
</dbReference>
<gene>
    <name evidence="11" type="primary">NYs-1_149R</name>
    <name evidence="11" type="ORF">PBCVNYs1_149R</name>
</gene>
<evidence type="ECO:0000256" key="1">
    <source>
        <dbReference type="ARBA" id="ARBA00012475"/>
    </source>
</evidence>
<dbReference type="PANTHER" id="PTHR10367">
    <property type="entry name" value="MRNA-CAPPING ENZYME"/>
    <property type="match status" value="1"/>
</dbReference>
<dbReference type="InterPro" id="IPR013846">
    <property type="entry name" value="mRNA_cap_enzyme_C"/>
</dbReference>
<dbReference type="EMBL" id="JX997183">
    <property type="protein sequence ID" value="AGE58616.1"/>
    <property type="molecule type" value="Genomic_DNA"/>
</dbReference>
<dbReference type="EC" id="2.7.7.50" evidence="1"/>
<dbReference type="InterPro" id="IPR001339">
    <property type="entry name" value="mRNA_cap_enzyme_adenylation"/>
</dbReference>
<accession>M1I8M6</accession>
<keyword evidence="4 11" id="KW-0548">Nucleotidyltransferase</keyword>
<dbReference type="Gene3D" id="4.10.87.10">
    <property type="entry name" value="mRNA Capping Enzyme, domain 3"/>
    <property type="match status" value="1"/>
</dbReference>
<dbReference type="GO" id="GO:0006370">
    <property type="term" value="P:7-methylguanosine mRNA capping"/>
    <property type="evidence" value="ECO:0007669"/>
    <property type="project" value="UniProtKB-KW"/>
</dbReference>
<keyword evidence="6" id="KW-0506">mRNA capping</keyword>
<keyword evidence="2" id="KW-0507">mRNA processing</keyword>
<evidence type="ECO:0000256" key="2">
    <source>
        <dbReference type="ARBA" id="ARBA00022664"/>
    </source>
</evidence>
<dbReference type="GO" id="GO:0005525">
    <property type="term" value="F:GTP binding"/>
    <property type="evidence" value="ECO:0007669"/>
    <property type="project" value="UniProtKB-KW"/>
</dbReference>
<dbReference type="GO" id="GO:0004484">
    <property type="term" value="F:mRNA guanylyltransferase activity"/>
    <property type="evidence" value="ECO:0007669"/>
    <property type="project" value="UniProtKB-EC"/>
</dbReference>
<organism evidence="11">
    <name type="scientific">Paramecium bursaria Chlorella virus NYs1</name>
    <dbReference type="NCBI Taxonomy" id="83442"/>
    <lineage>
        <taxon>Viruses</taxon>
        <taxon>Varidnaviria</taxon>
        <taxon>Bamfordvirae</taxon>
        <taxon>Nucleocytoviricota</taxon>
        <taxon>Megaviricetes</taxon>
        <taxon>Algavirales</taxon>
        <taxon>Phycodnaviridae</taxon>
        <taxon>Chlorovirus</taxon>
        <taxon>Chlorovirus newyorkense</taxon>
    </lineage>
</organism>
<keyword evidence="3 11" id="KW-0808">Transferase</keyword>
<proteinExistence type="predicted"/>
<evidence type="ECO:0000256" key="5">
    <source>
        <dbReference type="ARBA" id="ARBA00022741"/>
    </source>
</evidence>
<keyword evidence="7" id="KW-0342">GTP-binding</keyword>
<evidence type="ECO:0000256" key="6">
    <source>
        <dbReference type="ARBA" id="ARBA00023042"/>
    </source>
</evidence>
<sequence>MNKPNKMSISTEPATMTLNDQTMRLHKVTGESRDEILRVMKDLSLDDHKVPRLPGPNPVSIERKDFEKLKQHKYVISEKTDGIRFVMLFTRMHGLKICVIVDRSMTMYLVPFRNIPKVLFQGTIFDGELCIDRFEKKFVFVLFDAVIVSGITVSHMDLASRMYAMKRSLKDFKNVSEDPILLRYKNWIPIEHRTIVKNHLETSSDIYHTDGIIIMSVEDPVVYGRNFNLFKLKPSTHHTIDFIIMNENGTIGIYDPKLRKNVSIGKLDGYWNRGTIVECAFIDGAWKFVQGRTDKNQANDRLTYEKTMLNIEENIAIEEVLNLFRWE</sequence>
<dbReference type="Pfam" id="PF01331">
    <property type="entry name" value="mRNA_cap_enzyme"/>
    <property type="match status" value="1"/>
</dbReference>
<evidence type="ECO:0000256" key="7">
    <source>
        <dbReference type="ARBA" id="ARBA00023134"/>
    </source>
</evidence>
<feature type="domain" description="mRNA capping enzyme adenylation" evidence="9">
    <location>
        <begin position="57"/>
        <end position="233"/>
    </location>
</feature>
<evidence type="ECO:0000259" key="9">
    <source>
        <dbReference type="Pfam" id="PF01331"/>
    </source>
</evidence>
<feature type="domain" description="mRNA capping enzyme C-terminal" evidence="10">
    <location>
        <begin position="273"/>
        <end position="320"/>
    </location>
</feature>
<dbReference type="InterPro" id="IPR051029">
    <property type="entry name" value="mRNA_Capping_Enz/RNA_Phosphat"/>
</dbReference>
<dbReference type="SUPFAM" id="SSF50249">
    <property type="entry name" value="Nucleic acid-binding proteins"/>
    <property type="match status" value="1"/>
</dbReference>
<dbReference type="SUPFAM" id="SSF56091">
    <property type="entry name" value="DNA ligase/mRNA capping enzyme, catalytic domain"/>
    <property type="match status" value="1"/>
</dbReference>
<dbReference type="CDD" id="cd07895">
    <property type="entry name" value="Adenylation_mRNA_capping"/>
    <property type="match status" value="1"/>
</dbReference>
<evidence type="ECO:0000256" key="4">
    <source>
        <dbReference type="ARBA" id="ARBA00022695"/>
    </source>
</evidence>
<dbReference type="KEGG" id="vg:40525480"/>
<comment type="catalytic activity">
    <reaction evidence="8">
        <text>a 5'-end diphospho-ribonucleoside in mRNA + GTP + H(+) = a 5'-end (5'-triphosphoguanosine)-ribonucleoside in mRNA + diphosphate</text>
        <dbReference type="Rhea" id="RHEA:67012"/>
        <dbReference type="Rhea" id="RHEA-COMP:17165"/>
        <dbReference type="Rhea" id="RHEA-COMP:17166"/>
        <dbReference type="ChEBI" id="CHEBI:15378"/>
        <dbReference type="ChEBI" id="CHEBI:33019"/>
        <dbReference type="ChEBI" id="CHEBI:37565"/>
        <dbReference type="ChEBI" id="CHEBI:167616"/>
        <dbReference type="ChEBI" id="CHEBI:167617"/>
        <dbReference type="EC" id="2.7.7.50"/>
    </reaction>
    <physiologicalReaction direction="left-to-right" evidence="8">
        <dbReference type="Rhea" id="RHEA:67013"/>
    </physiologicalReaction>
</comment>
<name>M1I8M6_9PHYC</name>
<keyword evidence="5" id="KW-0547">Nucleotide-binding</keyword>
<evidence type="ECO:0000256" key="8">
    <source>
        <dbReference type="ARBA" id="ARBA00044624"/>
    </source>
</evidence>
<reference evidence="11" key="1">
    <citation type="submission" date="2012-10" db="EMBL/GenBank/DDBJ databases">
        <title>Towards defining the chloroviruses: a genomic journey through a genus of large DNA viruses.</title>
        <authorList>
            <person name="Jeanniard A."/>
            <person name="Dunigan D.D."/>
            <person name="Gurnon J.R."/>
            <person name="Agarkova I."/>
            <person name="Kang M."/>
            <person name="Vitek J."/>
            <person name="Duncan G."/>
            <person name="McClung O.W."/>
            <person name="Larsen M."/>
            <person name="Claverie J.-M."/>
            <person name="Van Etten J.L."/>
            <person name="Blanc G."/>
        </authorList>
    </citation>
    <scope>NUCLEOTIDE SEQUENCE</scope>
</reference>
<evidence type="ECO:0000259" key="10">
    <source>
        <dbReference type="Pfam" id="PF03919"/>
    </source>
</evidence>
<dbReference type="Gene3D" id="3.30.470.30">
    <property type="entry name" value="DNA ligase/mRNA capping enzyme"/>
    <property type="match status" value="2"/>
</dbReference>
<dbReference type="PANTHER" id="PTHR10367:SF17">
    <property type="entry name" value="MRNA-CAPPING ENZYME"/>
    <property type="match status" value="1"/>
</dbReference>